<protein>
    <recommendedName>
        <fullName evidence="2">VWA domain-containing protein</fullName>
    </recommendedName>
</protein>
<organism evidence="1">
    <name type="scientific">hydrothermal vent metagenome</name>
    <dbReference type="NCBI Taxonomy" id="652676"/>
    <lineage>
        <taxon>unclassified sequences</taxon>
        <taxon>metagenomes</taxon>
        <taxon>ecological metagenomes</taxon>
    </lineage>
</organism>
<dbReference type="EMBL" id="UOEC01000037">
    <property type="protein sequence ID" value="VAV88139.1"/>
    <property type="molecule type" value="Genomic_DNA"/>
</dbReference>
<accession>A0A3B0R7G8</accession>
<sequence>MVILNVMSKTPVARPNAPATTSSDDEVAGFLRKVKTMAPVAAKQGGQGRLIFALDATLSREATWDQAQHIQSGMFAEAARIGGLDVQLVYFRGYNECQASKWVDDPKQLGRLMTKVKCRGGHTQIGKILSHIKRENTKGKVDAVVYVGDCMEENIDKLCQTAGEVGLLHVPVFMFQEGHDMQATTAFKEIARLTGGAHCRFSVDAADQLRQLLRAVAIYAAGGRNALAKFALKNSQGSLLLEQLR</sequence>
<dbReference type="AlphaFoldDB" id="A0A3B0R7G8"/>
<name>A0A3B0R7G8_9ZZZZ</name>
<dbReference type="InterPro" id="IPR036465">
    <property type="entry name" value="vWFA_dom_sf"/>
</dbReference>
<gene>
    <name evidence="1" type="ORF">MNBD_ALPHA08-1902</name>
</gene>
<reference evidence="1" key="1">
    <citation type="submission" date="2018-06" db="EMBL/GenBank/DDBJ databases">
        <authorList>
            <person name="Zhirakovskaya E."/>
        </authorList>
    </citation>
    <scope>NUCLEOTIDE SEQUENCE</scope>
</reference>
<evidence type="ECO:0000313" key="1">
    <source>
        <dbReference type="EMBL" id="VAV88139.1"/>
    </source>
</evidence>
<evidence type="ECO:0008006" key="2">
    <source>
        <dbReference type="Google" id="ProtNLM"/>
    </source>
</evidence>
<dbReference type="SUPFAM" id="SSF53300">
    <property type="entry name" value="vWA-like"/>
    <property type="match status" value="1"/>
</dbReference>
<proteinExistence type="predicted"/>